<dbReference type="SUPFAM" id="SSF46785">
    <property type="entry name" value="Winged helix' DNA-binding domain"/>
    <property type="match status" value="1"/>
</dbReference>
<dbReference type="PANTHER" id="PTHR43712:SF2">
    <property type="entry name" value="O-METHYLTRANSFERASE CICE"/>
    <property type="match status" value="1"/>
</dbReference>
<dbReference type="Gene3D" id="3.40.50.150">
    <property type="entry name" value="Vaccinia Virus protein VP39"/>
    <property type="match status" value="1"/>
</dbReference>
<evidence type="ECO:0000259" key="4">
    <source>
        <dbReference type="Pfam" id="PF00891"/>
    </source>
</evidence>
<evidence type="ECO:0000256" key="3">
    <source>
        <dbReference type="ARBA" id="ARBA00022691"/>
    </source>
</evidence>
<dbReference type="PROSITE" id="PS51683">
    <property type="entry name" value="SAM_OMT_II"/>
    <property type="match status" value="1"/>
</dbReference>
<keyword evidence="3" id="KW-0949">S-adenosyl-L-methionine</keyword>
<sequence length="453" mass="50101">MPSSQAQKLVALIAQAVDDIEADTASQIPGGATTDLNLPIIAPEDDLEANPKRLKAIENLQAATHQLLATLLPAGFQICQLHFAALQTVALDVVIKGKIADHINAIDPNSSKGGAHINVLAEKAEIESSKLSQILRFLAIRNVFCELTENHWANNRMSFPLRSDSKNSLVNLLGHARDDIALPALVELPNILFKNEDSYRSAWAKYHKCKTDIFDHLKNSEGGWKAVRLGKAMIESSNALATGQSHYKGFDWKTLPPKGTLIDVGGGTGVASYGLAGYLPQWKIVVQDRPEVVQFGIDHYQKLGSQANIEFEVHDFFKPQPSHRIQTSDAYFLRNILDIWPEQEGLKILTLLRKAAKPSTVLLLCETKIDPPLVEKGSVLLANGGMATSISHYFDVTMMLVCNSRERSLREYKELLEKSGWKFENLVQLTTISQKYIFKAVPNSDWKADSTGP</sequence>
<protein>
    <recommendedName>
        <fullName evidence="4">O-methyltransferase C-terminal domain-containing protein</fullName>
    </recommendedName>
</protein>
<dbReference type="SUPFAM" id="SSF53335">
    <property type="entry name" value="S-adenosyl-L-methionine-dependent methyltransferases"/>
    <property type="match status" value="1"/>
</dbReference>
<evidence type="ECO:0000256" key="2">
    <source>
        <dbReference type="ARBA" id="ARBA00022679"/>
    </source>
</evidence>
<evidence type="ECO:0000256" key="1">
    <source>
        <dbReference type="ARBA" id="ARBA00022603"/>
    </source>
</evidence>
<feature type="domain" description="O-methyltransferase C-terminal" evidence="4">
    <location>
        <begin position="248"/>
        <end position="421"/>
    </location>
</feature>
<dbReference type="InterPro" id="IPR016461">
    <property type="entry name" value="COMT-like"/>
</dbReference>
<dbReference type="Pfam" id="PF00891">
    <property type="entry name" value="Methyltransf_2"/>
    <property type="match status" value="1"/>
</dbReference>
<comment type="caution">
    <text evidence="5">The sequence shown here is derived from an EMBL/GenBank/DDBJ whole genome shotgun (WGS) entry which is preliminary data.</text>
</comment>
<dbReference type="GO" id="GO:0032259">
    <property type="term" value="P:methylation"/>
    <property type="evidence" value="ECO:0007669"/>
    <property type="project" value="UniProtKB-KW"/>
</dbReference>
<gene>
    <name evidence="5" type="ORF">O181_033117</name>
</gene>
<dbReference type="InterPro" id="IPR036388">
    <property type="entry name" value="WH-like_DNA-bd_sf"/>
</dbReference>
<dbReference type="InterPro" id="IPR029063">
    <property type="entry name" value="SAM-dependent_MTases_sf"/>
</dbReference>
<dbReference type="InterPro" id="IPR036390">
    <property type="entry name" value="WH_DNA-bd_sf"/>
</dbReference>
<name>A0A9Q3D0S9_9BASI</name>
<dbReference type="PANTHER" id="PTHR43712">
    <property type="entry name" value="PUTATIVE (AFU_ORTHOLOGUE AFUA_4G14580)-RELATED"/>
    <property type="match status" value="1"/>
</dbReference>
<dbReference type="EMBL" id="AVOT02012052">
    <property type="protein sequence ID" value="MBW0493402.1"/>
    <property type="molecule type" value="Genomic_DNA"/>
</dbReference>
<dbReference type="GO" id="GO:0008171">
    <property type="term" value="F:O-methyltransferase activity"/>
    <property type="evidence" value="ECO:0007669"/>
    <property type="project" value="InterPro"/>
</dbReference>
<accession>A0A9Q3D0S9</accession>
<proteinExistence type="predicted"/>
<reference evidence="5" key="1">
    <citation type="submission" date="2021-03" db="EMBL/GenBank/DDBJ databases">
        <title>Draft genome sequence of rust myrtle Austropuccinia psidii MF-1, a brazilian biotype.</title>
        <authorList>
            <person name="Quecine M.C."/>
            <person name="Pachon D.M.R."/>
            <person name="Bonatelli M.L."/>
            <person name="Correr F.H."/>
            <person name="Franceschini L.M."/>
            <person name="Leite T.F."/>
            <person name="Margarido G.R.A."/>
            <person name="Almeida C.A."/>
            <person name="Ferrarezi J.A."/>
            <person name="Labate C.A."/>
        </authorList>
    </citation>
    <scope>NUCLEOTIDE SEQUENCE</scope>
    <source>
        <strain evidence="5">MF-1</strain>
    </source>
</reference>
<dbReference type="Proteomes" id="UP000765509">
    <property type="component" value="Unassembled WGS sequence"/>
</dbReference>
<keyword evidence="2" id="KW-0808">Transferase</keyword>
<dbReference type="AlphaFoldDB" id="A0A9Q3D0S9"/>
<dbReference type="Gene3D" id="1.10.10.10">
    <property type="entry name" value="Winged helix-like DNA-binding domain superfamily/Winged helix DNA-binding domain"/>
    <property type="match status" value="1"/>
</dbReference>
<evidence type="ECO:0000313" key="6">
    <source>
        <dbReference type="Proteomes" id="UP000765509"/>
    </source>
</evidence>
<dbReference type="InterPro" id="IPR001077">
    <property type="entry name" value="COMT_C"/>
</dbReference>
<dbReference type="OrthoDB" id="2410195at2759"/>
<keyword evidence="6" id="KW-1185">Reference proteome</keyword>
<organism evidence="5 6">
    <name type="scientific">Austropuccinia psidii MF-1</name>
    <dbReference type="NCBI Taxonomy" id="1389203"/>
    <lineage>
        <taxon>Eukaryota</taxon>
        <taxon>Fungi</taxon>
        <taxon>Dikarya</taxon>
        <taxon>Basidiomycota</taxon>
        <taxon>Pucciniomycotina</taxon>
        <taxon>Pucciniomycetes</taxon>
        <taxon>Pucciniales</taxon>
        <taxon>Sphaerophragmiaceae</taxon>
        <taxon>Austropuccinia</taxon>
    </lineage>
</organism>
<evidence type="ECO:0000313" key="5">
    <source>
        <dbReference type="EMBL" id="MBW0493402.1"/>
    </source>
</evidence>
<keyword evidence="1" id="KW-0489">Methyltransferase</keyword>